<reference evidence="2" key="1">
    <citation type="submission" date="2020-06" db="EMBL/GenBank/DDBJ databases">
        <authorList>
            <person name="Li T."/>
            <person name="Hu X."/>
            <person name="Zhang T."/>
            <person name="Song X."/>
            <person name="Zhang H."/>
            <person name="Dai N."/>
            <person name="Sheng W."/>
            <person name="Hou X."/>
            <person name="Wei L."/>
        </authorList>
    </citation>
    <scope>NUCLEOTIDE SEQUENCE</scope>
    <source>
        <strain evidence="2">KEN1</strain>
        <tissue evidence="2">Leaf</tissue>
    </source>
</reference>
<evidence type="ECO:0000256" key="1">
    <source>
        <dbReference type="SAM" id="MobiDB-lite"/>
    </source>
</evidence>
<evidence type="ECO:0000313" key="2">
    <source>
        <dbReference type="EMBL" id="KAL0410871.1"/>
    </source>
</evidence>
<organism evidence="2">
    <name type="scientific">Sesamum latifolium</name>
    <dbReference type="NCBI Taxonomy" id="2727402"/>
    <lineage>
        <taxon>Eukaryota</taxon>
        <taxon>Viridiplantae</taxon>
        <taxon>Streptophyta</taxon>
        <taxon>Embryophyta</taxon>
        <taxon>Tracheophyta</taxon>
        <taxon>Spermatophyta</taxon>
        <taxon>Magnoliopsida</taxon>
        <taxon>eudicotyledons</taxon>
        <taxon>Gunneridae</taxon>
        <taxon>Pentapetalae</taxon>
        <taxon>asterids</taxon>
        <taxon>lamiids</taxon>
        <taxon>Lamiales</taxon>
        <taxon>Pedaliaceae</taxon>
        <taxon>Sesamum</taxon>
    </lineage>
</organism>
<accession>A0AAW2U0T8</accession>
<proteinExistence type="predicted"/>
<name>A0AAW2U0T8_9LAMI</name>
<reference evidence="2" key="2">
    <citation type="journal article" date="2024" name="Plant">
        <title>Genomic evolution and insights into agronomic trait innovations of Sesamum species.</title>
        <authorList>
            <person name="Miao H."/>
            <person name="Wang L."/>
            <person name="Qu L."/>
            <person name="Liu H."/>
            <person name="Sun Y."/>
            <person name="Le M."/>
            <person name="Wang Q."/>
            <person name="Wei S."/>
            <person name="Zheng Y."/>
            <person name="Lin W."/>
            <person name="Duan Y."/>
            <person name="Cao H."/>
            <person name="Xiong S."/>
            <person name="Wang X."/>
            <person name="Wei L."/>
            <person name="Li C."/>
            <person name="Ma Q."/>
            <person name="Ju M."/>
            <person name="Zhao R."/>
            <person name="Li G."/>
            <person name="Mu C."/>
            <person name="Tian Q."/>
            <person name="Mei H."/>
            <person name="Zhang T."/>
            <person name="Gao T."/>
            <person name="Zhang H."/>
        </authorList>
    </citation>
    <scope>NUCLEOTIDE SEQUENCE</scope>
    <source>
        <strain evidence="2">KEN1</strain>
    </source>
</reference>
<dbReference type="PANTHER" id="PTHR10775">
    <property type="entry name" value="OS08G0208400 PROTEIN"/>
    <property type="match status" value="1"/>
</dbReference>
<feature type="region of interest" description="Disordered" evidence="1">
    <location>
        <begin position="263"/>
        <end position="293"/>
    </location>
</feature>
<feature type="compositionally biased region" description="Acidic residues" evidence="1">
    <location>
        <begin position="271"/>
        <end position="282"/>
    </location>
</feature>
<dbReference type="EMBL" id="JACGWN010000013">
    <property type="protein sequence ID" value="KAL0410871.1"/>
    <property type="molecule type" value="Genomic_DNA"/>
</dbReference>
<dbReference type="PANTHER" id="PTHR10775:SF185">
    <property type="entry name" value="OS08G0208400 PROTEIN"/>
    <property type="match status" value="1"/>
</dbReference>
<protein>
    <submittedName>
        <fullName evidence="2">Uncharacterized protein</fullName>
    </submittedName>
</protein>
<dbReference type="Pfam" id="PF02992">
    <property type="entry name" value="Transposase_21"/>
    <property type="match status" value="1"/>
</dbReference>
<dbReference type="InterPro" id="IPR004242">
    <property type="entry name" value="Transposase_21"/>
</dbReference>
<feature type="non-terminal residue" evidence="2">
    <location>
        <position position="1"/>
    </location>
</feature>
<dbReference type="AlphaFoldDB" id="A0AAW2U0T8"/>
<comment type="caution">
    <text evidence="2">The sequence shown here is derived from an EMBL/GenBank/DDBJ whole genome shotgun (WGS) entry which is preliminary data.</text>
</comment>
<sequence>SISRCSACCRAAVVEWLHPTQLGVVARLVDIKADGHISERMYDRISQWADDILPRYHTLPLDYYNTKKLIKDLGLPLEEIDTCRNGCMLYWKDDIDLDYCNFYGESRYHPTRERNPNHKKTPYAILSYLPITHRLQRLYASQATEKQMTWHANHQTEEGSMCHPSNAEAWRHFHRTHPNFAVELRNVRLSLCMDEFALHGHSSYTDTDSDFYGILKEVIQLDNPLIPNMQIVLFKCRWVYPLHGMKVHPRYHLVDVNFKKGTGMSRATNGESDDEPDEDSFDEDYKTEDNNYD</sequence>
<gene>
    <name evidence="2" type="ORF">Slati_3676800</name>
</gene>
<feature type="compositionally biased region" description="Basic and acidic residues" evidence="1">
    <location>
        <begin position="283"/>
        <end position="293"/>
    </location>
</feature>